<sequence length="57" mass="6597">MNGRRRSLYGSDTSKDALTRLWGIRSCVTSDEVARSFSGSFWNQQYQYLVTTSTLWI</sequence>
<evidence type="ECO:0000313" key="2">
    <source>
        <dbReference type="Proteomes" id="UP000077266"/>
    </source>
</evidence>
<evidence type="ECO:0000313" key="1">
    <source>
        <dbReference type="EMBL" id="KZV99348.1"/>
    </source>
</evidence>
<gene>
    <name evidence="1" type="ORF">EXIGLDRAFT_725302</name>
</gene>
<proteinExistence type="predicted"/>
<reference evidence="1 2" key="1">
    <citation type="journal article" date="2016" name="Mol. Biol. Evol.">
        <title>Comparative Genomics of Early-Diverging Mushroom-Forming Fungi Provides Insights into the Origins of Lignocellulose Decay Capabilities.</title>
        <authorList>
            <person name="Nagy L.G."/>
            <person name="Riley R."/>
            <person name="Tritt A."/>
            <person name="Adam C."/>
            <person name="Daum C."/>
            <person name="Floudas D."/>
            <person name="Sun H."/>
            <person name="Yadav J.S."/>
            <person name="Pangilinan J."/>
            <person name="Larsson K.H."/>
            <person name="Matsuura K."/>
            <person name="Barry K."/>
            <person name="Labutti K."/>
            <person name="Kuo R."/>
            <person name="Ohm R.A."/>
            <person name="Bhattacharya S.S."/>
            <person name="Shirouzu T."/>
            <person name="Yoshinaga Y."/>
            <person name="Martin F.M."/>
            <person name="Grigoriev I.V."/>
            <person name="Hibbett D.S."/>
        </authorList>
    </citation>
    <scope>NUCLEOTIDE SEQUENCE [LARGE SCALE GENOMIC DNA]</scope>
    <source>
        <strain evidence="1 2">HHB12029</strain>
    </source>
</reference>
<keyword evidence="2" id="KW-1185">Reference proteome</keyword>
<dbReference type="EMBL" id="KV425910">
    <property type="protein sequence ID" value="KZV99348.1"/>
    <property type="molecule type" value="Genomic_DNA"/>
</dbReference>
<accession>A0A165MJA9</accession>
<dbReference type="AlphaFoldDB" id="A0A165MJA9"/>
<name>A0A165MJA9_EXIGL</name>
<organism evidence="1 2">
    <name type="scientific">Exidia glandulosa HHB12029</name>
    <dbReference type="NCBI Taxonomy" id="1314781"/>
    <lineage>
        <taxon>Eukaryota</taxon>
        <taxon>Fungi</taxon>
        <taxon>Dikarya</taxon>
        <taxon>Basidiomycota</taxon>
        <taxon>Agaricomycotina</taxon>
        <taxon>Agaricomycetes</taxon>
        <taxon>Auriculariales</taxon>
        <taxon>Exidiaceae</taxon>
        <taxon>Exidia</taxon>
    </lineage>
</organism>
<protein>
    <submittedName>
        <fullName evidence="1">Uncharacterized protein</fullName>
    </submittedName>
</protein>
<dbReference type="InParanoid" id="A0A165MJA9"/>
<dbReference type="Proteomes" id="UP000077266">
    <property type="component" value="Unassembled WGS sequence"/>
</dbReference>